<accession>A0A2U3E9L3</accession>
<dbReference type="InterPro" id="IPR056121">
    <property type="entry name" value="DUF7704"/>
</dbReference>
<feature type="compositionally biased region" description="Pro residues" evidence="1">
    <location>
        <begin position="199"/>
        <end position="210"/>
    </location>
</feature>
<organism evidence="4 5">
    <name type="scientific">Purpureocillium lilacinum</name>
    <name type="common">Paecilomyces lilacinus</name>
    <dbReference type="NCBI Taxonomy" id="33203"/>
    <lineage>
        <taxon>Eukaryota</taxon>
        <taxon>Fungi</taxon>
        <taxon>Dikarya</taxon>
        <taxon>Ascomycota</taxon>
        <taxon>Pezizomycotina</taxon>
        <taxon>Sordariomycetes</taxon>
        <taxon>Hypocreomycetidae</taxon>
        <taxon>Hypocreales</taxon>
        <taxon>Ophiocordycipitaceae</taxon>
        <taxon>Purpureocillium</taxon>
    </lineage>
</organism>
<reference evidence="4 5" key="1">
    <citation type="journal article" date="2016" name="Front. Microbiol.">
        <title>Genome and transcriptome sequences reveal the specific parasitism of the nematophagous Purpureocillium lilacinum 36-1.</title>
        <authorList>
            <person name="Xie J."/>
            <person name="Li S."/>
            <person name="Mo C."/>
            <person name="Xiao X."/>
            <person name="Peng D."/>
            <person name="Wang G."/>
            <person name="Xiao Y."/>
        </authorList>
    </citation>
    <scope>NUCLEOTIDE SEQUENCE [LARGE SCALE GENOMIC DNA]</scope>
    <source>
        <strain evidence="4 5">36-1</strain>
    </source>
</reference>
<feature type="compositionally biased region" description="Acidic residues" evidence="1">
    <location>
        <begin position="930"/>
        <end position="939"/>
    </location>
</feature>
<gene>
    <name evidence="4" type="ORF">PCL_12555</name>
</gene>
<dbReference type="AlphaFoldDB" id="A0A2U3E9L3"/>
<proteinExistence type="predicted"/>
<feature type="region of interest" description="Disordered" evidence="1">
    <location>
        <begin position="882"/>
        <end position="994"/>
    </location>
</feature>
<feature type="transmembrane region" description="Helical" evidence="2">
    <location>
        <begin position="277"/>
        <end position="297"/>
    </location>
</feature>
<keyword evidence="2" id="KW-1133">Transmembrane helix</keyword>
<dbReference type="EMBL" id="LCWV01000008">
    <property type="protein sequence ID" value="PWI71187.1"/>
    <property type="molecule type" value="Genomic_DNA"/>
</dbReference>
<feature type="compositionally biased region" description="Polar residues" evidence="1">
    <location>
        <begin position="554"/>
        <end position="564"/>
    </location>
</feature>
<feature type="transmembrane region" description="Helical" evidence="2">
    <location>
        <begin position="433"/>
        <end position="454"/>
    </location>
</feature>
<feature type="compositionally biased region" description="Polar residues" evidence="1">
    <location>
        <begin position="1106"/>
        <end position="1115"/>
    </location>
</feature>
<evidence type="ECO:0000313" key="4">
    <source>
        <dbReference type="EMBL" id="PWI71187.1"/>
    </source>
</evidence>
<evidence type="ECO:0000256" key="1">
    <source>
        <dbReference type="SAM" id="MobiDB-lite"/>
    </source>
</evidence>
<dbReference type="PANTHER" id="PTHR37019">
    <property type="entry name" value="CHROMOSOME 1, WHOLE GENOME SHOTGUN SEQUENCE"/>
    <property type="match status" value="1"/>
</dbReference>
<feature type="region of interest" description="Disordered" evidence="1">
    <location>
        <begin position="530"/>
        <end position="572"/>
    </location>
</feature>
<feature type="region of interest" description="Disordered" evidence="1">
    <location>
        <begin position="104"/>
        <end position="160"/>
    </location>
</feature>
<evidence type="ECO:0000313" key="5">
    <source>
        <dbReference type="Proteomes" id="UP000245956"/>
    </source>
</evidence>
<comment type="caution">
    <text evidence="4">The sequence shown here is derived from an EMBL/GenBank/DDBJ whole genome shotgun (WGS) entry which is preliminary data.</text>
</comment>
<feature type="compositionally biased region" description="Polar residues" evidence="1">
    <location>
        <begin position="882"/>
        <end position="891"/>
    </location>
</feature>
<sequence>MASMNEVREVEERGCMPEPADKVCSRRRSYVPFQVVAALWWAPARPSQRPPGQRLGSGHLGPPPLPWGPDFTCYRRVTWGVWSVWSPGRGGGVDTSHPFQRWVDTREPSRASSASKRTGCIDAGRHKAPHGPPSAAARAAHVTPEEKDTEPAIESATKLRPRSLRLRHTRVASAVVPLFRPHPPGPRTQGIDWRKRGAPLPPKSDPPSSPAPLTCGRSVVPPLQGNQAGPLPVAALLCTSWSLVAGFLGAVTDPAWFVAEQVPQKAPAPVTENSIVLAWQLGNLYLLMGLVGLAVLLSTSEVRVVRRYLAALWVGDVGHIAFSCYGLGRERMMNPAGWNAMAWGNIAMTHVNPRAFPGSLLDTCMHRRLIMRHAEPVRPSRFACDGGQDQEPLGGSPCQGSRSAMGAALKCRLDEQGGDKNDCFGRRQHTPPLLASVPGLWVVCVCLACWGCLWQRSRDPANCMWRVSCGVNKPQLASHPKFHNVAISRVRVDSDRRDTASTSLQHRVEVALTTVVDRSTVRTEGARLFQQGWPHSGGGLLTKDPPPRRGAPNRASSELSISTRRGSDEEEEEAVVEVVDGTEPASSLSNGQDEQLDDMESQQLMNSLLPALKLAADDLMQRLKEGDYRDKVFRKITATKRKQFHSVRENYEVSKTMAPFVSWLWKVDDDSQANITNTIVRANLVSVLDSLRLIQIDKKGDALSFLRALDAAYEDGLFGEGGTDPALALRIRTAHFVEHLARQKGRLRTAEFIASVFCKKTNSVDFPSMLENGPFRALGGKDDKGAAEVSSKRTRKLETVMNANKKTHGVEILKSSFPLIKLLGDLEKWALDEYAKVQDADSQEDVFHDARQGARESSEPDTPVVRRAPMPQSSLYAGRSSLTELNAPPSNQQQAEAEAAINMPPPPTPARNQGSKRPSPARPVATESGGNDDGDDDFETDSRAPPPAKRRRITPSAAPASTAGLPPTSASSSNPAHSQIEMDAVRGRGLATSSQARLQQRTELGRRTPWSAHDVDQLIRLVAKHRAAWSAIAKDETARWDRDKEKRGQQGLRDKARNLKVDFLLADMPLPPCFDLVALSSKEVRRVEDAGRNPHRREDELDENRQPTNKYSLRR</sequence>
<feature type="region of interest" description="Disordered" evidence="1">
    <location>
        <begin position="177"/>
        <end position="217"/>
    </location>
</feature>
<dbReference type="PANTHER" id="PTHR37019:SF2">
    <property type="entry name" value="EXPERA DOMAIN-CONTAINING PROTEIN"/>
    <property type="match status" value="1"/>
</dbReference>
<feature type="compositionally biased region" description="Basic and acidic residues" evidence="1">
    <location>
        <begin position="1085"/>
        <end position="1105"/>
    </location>
</feature>
<feature type="region of interest" description="Disordered" evidence="1">
    <location>
        <begin position="578"/>
        <end position="597"/>
    </location>
</feature>
<feature type="compositionally biased region" description="Polar residues" evidence="1">
    <location>
        <begin position="968"/>
        <end position="977"/>
    </location>
</feature>
<feature type="region of interest" description="Disordered" evidence="1">
    <location>
        <begin position="1085"/>
        <end position="1115"/>
    </location>
</feature>
<protein>
    <recommendedName>
        <fullName evidence="3">DUF7704 domain-containing protein</fullName>
    </recommendedName>
</protein>
<keyword evidence="2" id="KW-0472">Membrane</keyword>
<keyword evidence="2" id="KW-0812">Transmembrane</keyword>
<evidence type="ECO:0000259" key="3">
    <source>
        <dbReference type="Pfam" id="PF24803"/>
    </source>
</evidence>
<dbReference type="Proteomes" id="UP000245956">
    <property type="component" value="Unassembled WGS sequence"/>
</dbReference>
<feature type="compositionally biased region" description="Polar residues" evidence="1">
    <location>
        <begin position="584"/>
        <end position="593"/>
    </location>
</feature>
<name>A0A2U3E9L3_PURLI</name>
<evidence type="ECO:0000256" key="2">
    <source>
        <dbReference type="SAM" id="Phobius"/>
    </source>
</evidence>
<dbReference type="Pfam" id="PF24803">
    <property type="entry name" value="DUF7704"/>
    <property type="match status" value="1"/>
</dbReference>
<feature type="domain" description="DUF7704" evidence="3">
    <location>
        <begin position="242"/>
        <end position="350"/>
    </location>
</feature>